<sequence length="82" mass="9262">MDAMKHKACFGTMFPDSINVGECVGKVFTVRIDHPAGMMRSRPNIETDIKEWDDCRQCSEYESCYQLCMARIALDGTVAAKH</sequence>
<organism evidence="1 2">
    <name type="scientific">Rhodopirellula baltica WH47</name>
    <dbReference type="NCBI Taxonomy" id="991778"/>
    <lineage>
        <taxon>Bacteria</taxon>
        <taxon>Pseudomonadati</taxon>
        <taxon>Planctomycetota</taxon>
        <taxon>Planctomycetia</taxon>
        <taxon>Pirellulales</taxon>
        <taxon>Pirellulaceae</taxon>
        <taxon>Rhodopirellula</taxon>
    </lineage>
</organism>
<gene>
    <name evidence="1" type="ORF">RBWH47_03275</name>
</gene>
<dbReference type="EMBL" id="AFAR01000065">
    <property type="protein sequence ID" value="EGF28883.1"/>
    <property type="molecule type" value="Genomic_DNA"/>
</dbReference>
<evidence type="ECO:0000313" key="2">
    <source>
        <dbReference type="Proteomes" id="UP000006222"/>
    </source>
</evidence>
<dbReference type="Proteomes" id="UP000006222">
    <property type="component" value="Unassembled WGS sequence"/>
</dbReference>
<dbReference type="AlphaFoldDB" id="F2AN62"/>
<comment type="caution">
    <text evidence="1">The sequence shown here is derived from an EMBL/GenBank/DDBJ whole genome shotgun (WGS) entry which is preliminary data.</text>
</comment>
<reference evidence="1 2" key="1">
    <citation type="journal article" date="2013" name="Mar. Genomics">
        <title>Expression of sulfatases in Rhodopirellula baltica and the diversity of sulfatases in the genus Rhodopirellula.</title>
        <authorList>
            <person name="Wegner C.E."/>
            <person name="Richter-Heitmann T."/>
            <person name="Klindworth A."/>
            <person name="Klockow C."/>
            <person name="Richter M."/>
            <person name="Achstetter T."/>
            <person name="Glockner F.O."/>
            <person name="Harder J."/>
        </authorList>
    </citation>
    <scope>NUCLEOTIDE SEQUENCE [LARGE SCALE GENOMIC DNA]</scope>
    <source>
        <strain evidence="1 2">WH47</strain>
    </source>
</reference>
<protein>
    <submittedName>
        <fullName evidence="1">Uncharacterized protein</fullName>
    </submittedName>
</protein>
<evidence type="ECO:0000313" key="1">
    <source>
        <dbReference type="EMBL" id="EGF28883.1"/>
    </source>
</evidence>
<proteinExistence type="predicted"/>
<name>F2AN62_RHOBT</name>
<accession>F2AN62</accession>
<dbReference type="PATRIC" id="fig|991778.3.peg.1188"/>